<feature type="transmembrane region" description="Helical" evidence="7">
    <location>
        <begin position="355"/>
        <end position="376"/>
    </location>
</feature>
<feature type="transmembrane region" description="Helical" evidence="7">
    <location>
        <begin position="112"/>
        <end position="133"/>
    </location>
</feature>
<proteinExistence type="predicted"/>
<dbReference type="InterPro" id="IPR036259">
    <property type="entry name" value="MFS_trans_sf"/>
</dbReference>
<sequence>MPTLSAAATGFLKDLVPAPGAERRMGVLTLAQSLGTGLFLTSGAIFFTRTVGLSAESVSVAMSVAGLCGFLATVPGGRVADRFGARRPLAASYILLAVLFVGYAFVDNIAAFAAVACAIAVCETVGSPLRAALTHALFGSARSANVRARMRSLFNLGFTGGAGLAGVALATDSRAAFVLVVTVNAVLQLACGILVLRLRPSGPEAVPATERSWAAFRDGRFLLATVLTGILELFQPVLAVGVPLWIVNRTDAPVALVAVLTVVNTVLVVLLQVAVGKGSDTVSGSGRLLLRAGLLMAIACCLFAGSGGTTTTWTVVLLIAGTVVMTIGELAQSAGGWGLSFALPPEGRMGEYQGVFGLGRGLQQFFGPALVIMLPLGMGTAGWLLLAAVFLVSGLIAMWAFARGKPSGEHPSPVPTPSS</sequence>
<evidence type="ECO:0000256" key="1">
    <source>
        <dbReference type="ARBA" id="ARBA00004651"/>
    </source>
</evidence>
<reference evidence="8" key="1">
    <citation type="submission" date="2022-10" db="EMBL/GenBank/DDBJ databases">
        <title>The complete genomes of actinobacterial strains from the NBC collection.</title>
        <authorList>
            <person name="Joergensen T.S."/>
            <person name="Alvarez Arevalo M."/>
            <person name="Sterndorff E.B."/>
            <person name="Faurdal D."/>
            <person name="Vuksanovic O."/>
            <person name="Mourched A.-S."/>
            <person name="Charusanti P."/>
            <person name="Shaw S."/>
            <person name="Blin K."/>
            <person name="Weber T."/>
        </authorList>
    </citation>
    <scope>NUCLEOTIDE SEQUENCE</scope>
    <source>
        <strain evidence="8">NBC_01393</strain>
    </source>
</reference>
<keyword evidence="6 7" id="KW-0472">Membrane</keyword>
<dbReference type="Gene3D" id="1.20.1250.20">
    <property type="entry name" value="MFS general substrate transporter like domains"/>
    <property type="match status" value="2"/>
</dbReference>
<gene>
    <name evidence="8" type="ORF">OG699_06875</name>
</gene>
<dbReference type="GO" id="GO:0005886">
    <property type="term" value="C:plasma membrane"/>
    <property type="evidence" value="ECO:0007669"/>
    <property type="project" value="UniProtKB-SubCell"/>
</dbReference>
<protein>
    <submittedName>
        <fullName evidence="8">MFS transporter</fullName>
    </submittedName>
</protein>
<evidence type="ECO:0000313" key="8">
    <source>
        <dbReference type="EMBL" id="WTZ07744.1"/>
    </source>
</evidence>
<organism evidence="8">
    <name type="scientific">Streptomyces sp. NBC_01393</name>
    <dbReference type="NCBI Taxonomy" id="2903851"/>
    <lineage>
        <taxon>Bacteria</taxon>
        <taxon>Bacillati</taxon>
        <taxon>Actinomycetota</taxon>
        <taxon>Actinomycetes</taxon>
        <taxon>Kitasatosporales</taxon>
        <taxon>Streptomycetaceae</taxon>
        <taxon>Streptomyces</taxon>
    </lineage>
</organism>
<dbReference type="SUPFAM" id="SSF103473">
    <property type="entry name" value="MFS general substrate transporter"/>
    <property type="match status" value="1"/>
</dbReference>
<dbReference type="InterPro" id="IPR050171">
    <property type="entry name" value="MFS_Transporters"/>
</dbReference>
<dbReference type="GO" id="GO:0022857">
    <property type="term" value="F:transmembrane transporter activity"/>
    <property type="evidence" value="ECO:0007669"/>
    <property type="project" value="InterPro"/>
</dbReference>
<keyword evidence="5 7" id="KW-1133">Transmembrane helix</keyword>
<evidence type="ECO:0000256" key="5">
    <source>
        <dbReference type="ARBA" id="ARBA00022989"/>
    </source>
</evidence>
<name>A0AAU3HTJ5_9ACTN</name>
<feature type="transmembrane region" description="Helical" evidence="7">
    <location>
        <begin position="27"/>
        <end position="47"/>
    </location>
</feature>
<feature type="transmembrane region" description="Helical" evidence="7">
    <location>
        <begin position="89"/>
        <end position="106"/>
    </location>
</feature>
<keyword evidence="3" id="KW-1003">Cell membrane</keyword>
<evidence type="ECO:0000256" key="2">
    <source>
        <dbReference type="ARBA" id="ARBA00022448"/>
    </source>
</evidence>
<evidence type="ECO:0000256" key="4">
    <source>
        <dbReference type="ARBA" id="ARBA00022692"/>
    </source>
</evidence>
<feature type="transmembrane region" description="Helical" evidence="7">
    <location>
        <begin position="59"/>
        <end position="77"/>
    </location>
</feature>
<evidence type="ECO:0000256" key="3">
    <source>
        <dbReference type="ARBA" id="ARBA00022475"/>
    </source>
</evidence>
<dbReference type="InterPro" id="IPR011701">
    <property type="entry name" value="MFS"/>
</dbReference>
<feature type="transmembrane region" description="Helical" evidence="7">
    <location>
        <begin position="176"/>
        <end position="196"/>
    </location>
</feature>
<feature type="transmembrane region" description="Helical" evidence="7">
    <location>
        <begin position="221"/>
        <end position="246"/>
    </location>
</feature>
<keyword evidence="2" id="KW-0813">Transport</keyword>
<feature type="transmembrane region" description="Helical" evidence="7">
    <location>
        <begin position="288"/>
        <end position="307"/>
    </location>
</feature>
<dbReference type="AlphaFoldDB" id="A0AAU3HTJ5"/>
<keyword evidence="4 7" id="KW-0812">Transmembrane</keyword>
<dbReference type="EMBL" id="CP109546">
    <property type="protein sequence ID" value="WTZ07744.1"/>
    <property type="molecule type" value="Genomic_DNA"/>
</dbReference>
<dbReference type="PANTHER" id="PTHR23517:SF2">
    <property type="entry name" value="MULTIDRUG RESISTANCE PROTEIN MDTH"/>
    <property type="match status" value="1"/>
</dbReference>
<dbReference type="Pfam" id="PF07690">
    <property type="entry name" value="MFS_1"/>
    <property type="match status" value="1"/>
</dbReference>
<dbReference type="PANTHER" id="PTHR23517">
    <property type="entry name" value="RESISTANCE PROTEIN MDTM, PUTATIVE-RELATED-RELATED"/>
    <property type="match status" value="1"/>
</dbReference>
<accession>A0AAU3HTJ5</accession>
<feature type="transmembrane region" description="Helical" evidence="7">
    <location>
        <begin position="382"/>
        <end position="402"/>
    </location>
</feature>
<evidence type="ECO:0000256" key="7">
    <source>
        <dbReference type="SAM" id="Phobius"/>
    </source>
</evidence>
<comment type="subcellular location">
    <subcellularLocation>
        <location evidence="1">Cell membrane</location>
        <topology evidence="1">Multi-pass membrane protein</topology>
    </subcellularLocation>
</comment>
<feature type="transmembrane region" description="Helical" evidence="7">
    <location>
        <begin position="252"/>
        <end position="276"/>
    </location>
</feature>
<feature type="transmembrane region" description="Helical" evidence="7">
    <location>
        <begin position="153"/>
        <end position="170"/>
    </location>
</feature>
<evidence type="ECO:0000256" key="6">
    <source>
        <dbReference type="ARBA" id="ARBA00023136"/>
    </source>
</evidence>
<feature type="transmembrane region" description="Helical" evidence="7">
    <location>
        <begin position="313"/>
        <end position="343"/>
    </location>
</feature>